<dbReference type="HOGENOM" id="CLU_2451981_0_0_9"/>
<proteinExistence type="predicted"/>
<evidence type="ECO:0000313" key="2">
    <source>
        <dbReference type="EMBL" id="BAF58851.1"/>
    </source>
</evidence>
<keyword evidence="1" id="KW-0812">Transmembrane</keyword>
<dbReference type="Proteomes" id="UP000006556">
    <property type="component" value="Chromosome"/>
</dbReference>
<reference evidence="3" key="1">
    <citation type="journal article" date="2008" name="Genome Res.">
        <title>The genome of Pelotomaculum thermopropionicum reveals niche-associated evolution in anaerobic microbiota.</title>
        <authorList>
            <person name="Kosaka T."/>
            <person name="Kato S."/>
            <person name="Shimoyama T."/>
            <person name="Ishii S."/>
            <person name="Abe T."/>
            <person name="Watanabe K."/>
        </authorList>
    </citation>
    <scope>NUCLEOTIDE SEQUENCE [LARGE SCALE GENOMIC DNA]</scope>
    <source>
        <strain evidence="3">DSM 13744 / JCM 10971 / SI</strain>
    </source>
</reference>
<dbReference type="KEGG" id="pth:PTH_0670"/>
<dbReference type="STRING" id="370438.PTH_0670"/>
<keyword evidence="1" id="KW-0472">Membrane</keyword>
<accession>A5D4J1</accession>
<name>A5D4J1_PELTS</name>
<dbReference type="eggNOG" id="COG5557">
    <property type="taxonomic scope" value="Bacteria"/>
</dbReference>
<keyword evidence="3" id="KW-1185">Reference proteome</keyword>
<protein>
    <submittedName>
        <fullName evidence="2">Uncharacterized protein</fullName>
    </submittedName>
</protein>
<feature type="transmembrane region" description="Helical" evidence="1">
    <location>
        <begin position="37"/>
        <end position="58"/>
    </location>
</feature>
<sequence>MGVLTASLLVVAGVIFNRMNVVFTGMAKSAGGYYFPTVWEFLITIGMWSALILIYCFIAENFPILPKEERKATYAYSSGKRADFITADP</sequence>
<dbReference type="AlphaFoldDB" id="A5D4J1"/>
<evidence type="ECO:0000256" key="1">
    <source>
        <dbReference type="SAM" id="Phobius"/>
    </source>
</evidence>
<organism evidence="2 3">
    <name type="scientific">Pelotomaculum thermopropionicum (strain DSM 13744 / JCM 10971 / SI)</name>
    <dbReference type="NCBI Taxonomy" id="370438"/>
    <lineage>
        <taxon>Bacteria</taxon>
        <taxon>Bacillati</taxon>
        <taxon>Bacillota</taxon>
        <taxon>Clostridia</taxon>
        <taxon>Eubacteriales</taxon>
        <taxon>Desulfotomaculaceae</taxon>
        <taxon>Pelotomaculum</taxon>
    </lineage>
</organism>
<evidence type="ECO:0000313" key="3">
    <source>
        <dbReference type="Proteomes" id="UP000006556"/>
    </source>
</evidence>
<keyword evidence="1" id="KW-1133">Transmembrane helix</keyword>
<dbReference type="EMBL" id="AP009389">
    <property type="protein sequence ID" value="BAF58851.1"/>
    <property type="molecule type" value="Genomic_DNA"/>
</dbReference>
<gene>
    <name evidence="2" type="ordered locus">PTH_0670</name>
</gene>